<feature type="domain" description="MOSC" evidence="2">
    <location>
        <begin position="30"/>
        <end position="169"/>
    </location>
</feature>
<feature type="region of interest" description="Disordered" evidence="1">
    <location>
        <begin position="14"/>
        <end position="34"/>
    </location>
</feature>
<evidence type="ECO:0000256" key="1">
    <source>
        <dbReference type="SAM" id="MobiDB-lite"/>
    </source>
</evidence>
<reference evidence="3 4" key="1">
    <citation type="submission" date="2024-03" db="EMBL/GenBank/DDBJ databases">
        <title>Draft genome sequence of Pseudonocardia nematodicida JCM 31783.</title>
        <authorList>
            <person name="Butdee W."/>
            <person name="Duangmal K."/>
        </authorList>
    </citation>
    <scope>NUCLEOTIDE SEQUENCE [LARGE SCALE GENOMIC DNA]</scope>
    <source>
        <strain evidence="3 4">JCM 31783</strain>
    </source>
</reference>
<keyword evidence="4" id="KW-1185">Reference proteome</keyword>
<dbReference type="Pfam" id="PF03473">
    <property type="entry name" value="MOSC"/>
    <property type="match status" value="1"/>
</dbReference>
<dbReference type="PANTHER" id="PTHR30212">
    <property type="entry name" value="PROTEIN YIIM"/>
    <property type="match status" value="1"/>
</dbReference>
<organism evidence="3 4">
    <name type="scientific">Pseudonocardia nematodicida</name>
    <dbReference type="NCBI Taxonomy" id="1206997"/>
    <lineage>
        <taxon>Bacteria</taxon>
        <taxon>Bacillati</taxon>
        <taxon>Actinomycetota</taxon>
        <taxon>Actinomycetes</taxon>
        <taxon>Pseudonocardiales</taxon>
        <taxon>Pseudonocardiaceae</taxon>
        <taxon>Pseudonocardia</taxon>
    </lineage>
</organism>
<dbReference type="PROSITE" id="PS51340">
    <property type="entry name" value="MOSC"/>
    <property type="match status" value="1"/>
</dbReference>
<dbReference type="InterPro" id="IPR005302">
    <property type="entry name" value="MoCF_Sase_C"/>
</dbReference>
<dbReference type="PANTHER" id="PTHR30212:SF2">
    <property type="entry name" value="PROTEIN YIIM"/>
    <property type="match status" value="1"/>
</dbReference>
<dbReference type="Proteomes" id="UP001494902">
    <property type="component" value="Unassembled WGS sequence"/>
</dbReference>
<dbReference type="RefSeq" id="WP_349299470.1">
    <property type="nucleotide sequence ID" value="NZ_JBEDNQ010000007.1"/>
</dbReference>
<dbReference type="InterPro" id="IPR011037">
    <property type="entry name" value="Pyrv_Knase-like_insert_dom_sf"/>
</dbReference>
<accession>A0ABV1KD71</accession>
<proteinExistence type="predicted"/>
<dbReference type="SUPFAM" id="SSF50800">
    <property type="entry name" value="PK beta-barrel domain-like"/>
    <property type="match status" value="1"/>
</dbReference>
<evidence type="ECO:0000313" key="3">
    <source>
        <dbReference type="EMBL" id="MEQ3552406.1"/>
    </source>
</evidence>
<evidence type="ECO:0000313" key="4">
    <source>
        <dbReference type="Proteomes" id="UP001494902"/>
    </source>
</evidence>
<evidence type="ECO:0000259" key="2">
    <source>
        <dbReference type="PROSITE" id="PS51340"/>
    </source>
</evidence>
<dbReference type="Gene3D" id="2.40.33.20">
    <property type="entry name" value="PK beta-barrel domain-like"/>
    <property type="match status" value="1"/>
</dbReference>
<dbReference type="EMBL" id="JBEDNQ010000007">
    <property type="protein sequence ID" value="MEQ3552406.1"/>
    <property type="molecule type" value="Genomic_DNA"/>
</dbReference>
<protein>
    <submittedName>
        <fullName evidence="3">MOSC domain-containing protein</fullName>
    </submittedName>
</protein>
<dbReference type="InterPro" id="IPR052353">
    <property type="entry name" value="Benzoxazolinone_Detox_Enz"/>
</dbReference>
<gene>
    <name evidence="3" type="ORF">WIS52_18180</name>
</gene>
<sequence length="216" mass="22608">MGAGPHVEAVNVGGATPVAAKSGRTGIDKRPVDGPVRVEAPGPGGSGLAGDAIVDARHHGGGDKAVYAYAREDLDRWAATLGRVAPGTFGENLTLSGVDVTGARIGERWRVGRSLVLQVTLPRVPCATFSAHLGRERWIDTFTRAALPGAYLRVVEPGEVRAGDPVVVVQRPEHDVTVGLAFRALTGEPELLPRLLDAPELPGDLRENVSRRVGAG</sequence>
<comment type="caution">
    <text evidence="3">The sequence shown here is derived from an EMBL/GenBank/DDBJ whole genome shotgun (WGS) entry which is preliminary data.</text>
</comment>
<name>A0ABV1KD71_9PSEU</name>